<evidence type="ECO:0000313" key="4">
    <source>
        <dbReference type="Proteomes" id="UP001523392"/>
    </source>
</evidence>
<dbReference type="InterPro" id="IPR005064">
    <property type="entry name" value="BUG"/>
</dbReference>
<sequence length="96" mass="9817">MHRRHLLLAALASPALVRPAAAQPFPSRPIRVVVPFAAGGIIDVVARILAEPMSRRLGQPVVVENLPGAGATIGARAVARAAPDGHTLLLSGAAHA</sequence>
<evidence type="ECO:0000256" key="1">
    <source>
        <dbReference type="ARBA" id="ARBA00006987"/>
    </source>
</evidence>
<dbReference type="Proteomes" id="UP001523392">
    <property type="component" value="Unassembled WGS sequence"/>
</dbReference>
<dbReference type="PANTHER" id="PTHR42928">
    <property type="entry name" value="TRICARBOXYLATE-BINDING PROTEIN"/>
    <property type="match status" value="1"/>
</dbReference>
<evidence type="ECO:0000313" key="3">
    <source>
        <dbReference type="EMBL" id="MCO6416987.1"/>
    </source>
</evidence>
<dbReference type="Gene3D" id="3.40.190.150">
    <property type="entry name" value="Bordetella uptake gene, domain 1"/>
    <property type="match status" value="1"/>
</dbReference>
<name>A0ABT1D5U3_9PROT</name>
<dbReference type="PANTHER" id="PTHR42928:SF5">
    <property type="entry name" value="BLR1237 PROTEIN"/>
    <property type="match status" value="1"/>
</dbReference>
<comment type="caution">
    <text evidence="3">The sequence shown here is derived from an EMBL/GenBank/DDBJ whole genome shotgun (WGS) entry which is preliminary data.</text>
</comment>
<dbReference type="EMBL" id="JAFIRR010000071">
    <property type="protein sequence ID" value="MCO6416987.1"/>
    <property type="molecule type" value="Genomic_DNA"/>
</dbReference>
<keyword evidence="2" id="KW-0732">Signal</keyword>
<gene>
    <name evidence="3" type="ORF">JYK14_12565</name>
</gene>
<evidence type="ECO:0008006" key="5">
    <source>
        <dbReference type="Google" id="ProtNLM"/>
    </source>
</evidence>
<organism evidence="3 4">
    <name type="scientific">Siccirubricoccus soli</name>
    <dbReference type="NCBI Taxonomy" id="2899147"/>
    <lineage>
        <taxon>Bacteria</taxon>
        <taxon>Pseudomonadati</taxon>
        <taxon>Pseudomonadota</taxon>
        <taxon>Alphaproteobacteria</taxon>
        <taxon>Acetobacterales</taxon>
        <taxon>Roseomonadaceae</taxon>
        <taxon>Siccirubricoccus</taxon>
    </lineage>
</organism>
<reference evidence="3 4" key="1">
    <citation type="submission" date="2021-12" db="EMBL/GenBank/DDBJ databases">
        <title>Siccirubricoccus leaddurans sp. nov., a high concentration Zn2+ tolerance bacterium.</title>
        <authorList>
            <person name="Cao Y."/>
        </authorList>
    </citation>
    <scope>NUCLEOTIDE SEQUENCE [LARGE SCALE GENOMIC DNA]</scope>
    <source>
        <strain evidence="3 4">KC 17139</strain>
    </source>
</reference>
<dbReference type="Pfam" id="PF03401">
    <property type="entry name" value="TctC"/>
    <property type="match status" value="1"/>
</dbReference>
<feature type="chain" id="PRO_5047293295" description="Tripartite tricarboxylate transporter substrate binding protein" evidence="2">
    <location>
        <begin position="23"/>
        <end position="96"/>
    </location>
</feature>
<evidence type="ECO:0000256" key="2">
    <source>
        <dbReference type="SAM" id="SignalP"/>
    </source>
</evidence>
<accession>A0ABT1D5U3</accession>
<proteinExistence type="inferred from homology"/>
<protein>
    <recommendedName>
        <fullName evidence="5">Tripartite tricarboxylate transporter substrate binding protein</fullName>
    </recommendedName>
</protein>
<comment type="similarity">
    <text evidence="1">Belongs to the UPF0065 (bug) family.</text>
</comment>
<keyword evidence="4" id="KW-1185">Reference proteome</keyword>
<feature type="non-terminal residue" evidence="3">
    <location>
        <position position="96"/>
    </location>
</feature>
<dbReference type="InterPro" id="IPR042100">
    <property type="entry name" value="Bug_dom1"/>
</dbReference>
<feature type="signal peptide" evidence="2">
    <location>
        <begin position="1"/>
        <end position="22"/>
    </location>
</feature>
<dbReference type="RefSeq" id="WP_252953613.1">
    <property type="nucleotide sequence ID" value="NZ_JAFIRR010000071.1"/>
</dbReference>